<evidence type="ECO:0000313" key="1">
    <source>
        <dbReference type="EMBL" id="CAF1081808.1"/>
    </source>
</evidence>
<evidence type="ECO:0000313" key="3">
    <source>
        <dbReference type="Proteomes" id="UP000663868"/>
    </source>
</evidence>
<dbReference type="Proteomes" id="UP000663860">
    <property type="component" value="Unassembled WGS sequence"/>
</dbReference>
<dbReference type="EMBL" id="CAJNOE010000241">
    <property type="protein sequence ID" value="CAF1081808.1"/>
    <property type="molecule type" value="Genomic_DNA"/>
</dbReference>
<dbReference type="InterPro" id="IPR011990">
    <property type="entry name" value="TPR-like_helical_dom_sf"/>
</dbReference>
<proteinExistence type="predicted"/>
<comment type="caution">
    <text evidence="2">The sequence shown here is derived from an EMBL/GenBank/DDBJ whole genome shotgun (WGS) entry which is preliminary data.</text>
</comment>
<evidence type="ECO:0000313" key="2">
    <source>
        <dbReference type="EMBL" id="CAF4023037.1"/>
    </source>
</evidence>
<accession>A0A819Q3J0</accession>
<protein>
    <submittedName>
        <fullName evidence="2">Uncharacterized protein</fullName>
    </submittedName>
</protein>
<name>A0A819Q3J0_9BILA</name>
<dbReference type="Gene3D" id="1.25.40.10">
    <property type="entry name" value="Tetratricopeptide repeat domain"/>
    <property type="match status" value="1"/>
</dbReference>
<dbReference type="AlphaFoldDB" id="A0A819Q3J0"/>
<gene>
    <name evidence="1" type="ORF">IZO911_LOCUS22004</name>
    <name evidence="2" type="ORF">KXQ929_LOCUS29799</name>
</gene>
<dbReference type="Proteomes" id="UP000663868">
    <property type="component" value="Unassembled WGS sequence"/>
</dbReference>
<organism evidence="2 3">
    <name type="scientific">Adineta steineri</name>
    <dbReference type="NCBI Taxonomy" id="433720"/>
    <lineage>
        <taxon>Eukaryota</taxon>
        <taxon>Metazoa</taxon>
        <taxon>Spiralia</taxon>
        <taxon>Gnathifera</taxon>
        <taxon>Rotifera</taxon>
        <taxon>Eurotatoria</taxon>
        <taxon>Bdelloidea</taxon>
        <taxon>Adinetida</taxon>
        <taxon>Adinetidae</taxon>
        <taxon>Adineta</taxon>
    </lineage>
</organism>
<dbReference type="SUPFAM" id="SSF48452">
    <property type="entry name" value="TPR-like"/>
    <property type="match status" value="1"/>
</dbReference>
<dbReference type="EMBL" id="CAJOBB010003140">
    <property type="protein sequence ID" value="CAF4023037.1"/>
    <property type="molecule type" value="Genomic_DNA"/>
</dbReference>
<sequence length="346" mass="39620">MMIEALLTMPCLSDSNTEMMLTYEQLCNDNDELFNAVKSSFENYSPANLLQQLTNGSLPLSILVQRLLRNNVTMKMILSLQQILIYIRDATNILNQCVSSFTAYCAQIINIDDISSLKDTQLLSLRSYILASTKIVTARAIARQATDMGYQAAMLQIKVSEKYAKMVYSVDDSRVFFPMGSIFRVHSIDIAPDGIWHIQLKYIVQEKHFIKEQLYLGIKERFTWLTFGNYLSLLQKSDEAVDYYQYLLDHLVLNSLTRSSIYNNMAVVLSLKRAAAEAFPYYEQALSLAKQSDFTDDSTTDTDYSDLEKTLNSYKHALICSNDSHFSKIYRETIFCIFKKLQSKCG</sequence>
<reference evidence="2" key="1">
    <citation type="submission" date="2021-02" db="EMBL/GenBank/DDBJ databases">
        <authorList>
            <person name="Nowell W R."/>
        </authorList>
    </citation>
    <scope>NUCLEOTIDE SEQUENCE</scope>
</reference>